<dbReference type="InterPro" id="IPR023393">
    <property type="entry name" value="START-like_dom_sf"/>
</dbReference>
<reference evidence="1 2" key="1">
    <citation type="submission" date="2020-06" db="EMBL/GenBank/DDBJ databases">
        <authorList>
            <person name="Chanama M."/>
        </authorList>
    </citation>
    <scope>NUCLEOTIDE SEQUENCE [LARGE SCALE GENOMIC DNA]</scope>
    <source>
        <strain evidence="1 2">TBRC6557</strain>
    </source>
</reference>
<dbReference type="Proteomes" id="UP000546126">
    <property type="component" value="Unassembled WGS sequence"/>
</dbReference>
<comment type="caution">
    <text evidence="1">The sequence shown here is derived from an EMBL/GenBank/DDBJ whole genome shotgun (WGS) entry which is preliminary data.</text>
</comment>
<evidence type="ECO:0000313" key="2">
    <source>
        <dbReference type="Proteomes" id="UP000546126"/>
    </source>
</evidence>
<sequence>MITGIDTSAPVVARHSITIDAPLRRVWDLHTDVSGWTSWQSDITAASADGPLVPGSVFHWTTFGMEIASTVYAVEEPYRILWGGPAHGIDGIHQWTFTEADGIVQVHTEESWDGDPIRADAESMAAALDASLTAWLERLKKTAENA</sequence>
<protein>
    <submittedName>
        <fullName evidence="1">SRPBCC family protein</fullName>
    </submittedName>
</protein>
<gene>
    <name evidence="1" type="ORF">HT134_05490</name>
</gene>
<dbReference type="Pfam" id="PF10604">
    <property type="entry name" value="Polyketide_cyc2"/>
    <property type="match status" value="1"/>
</dbReference>
<dbReference type="AlphaFoldDB" id="A0A7Y6M9F7"/>
<dbReference type="SUPFAM" id="SSF55961">
    <property type="entry name" value="Bet v1-like"/>
    <property type="match status" value="1"/>
</dbReference>
<dbReference type="EMBL" id="JABWGO010000001">
    <property type="protein sequence ID" value="NUW39587.1"/>
    <property type="molecule type" value="Genomic_DNA"/>
</dbReference>
<dbReference type="InterPro" id="IPR019587">
    <property type="entry name" value="Polyketide_cyclase/dehydratase"/>
</dbReference>
<dbReference type="Gene3D" id="3.30.530.20">
    <property type="match status" value="1"/>
</dbReference>
<name>A0A7Y6M9F7_9ACTN</name>
<organism evidence="1 2">
    <name type="scientific">Nonomuraea rhodomycinica</name>
    <dbReference type="NCBI Taxonomy" id="1712872"/>
    <lineage>
        <taxon>Bacteria</taxon>
        <taxon>Bacillati</taxon>
        <taxon>Actinomycetota</taxon>
        <taxon>Actinomycetes</taxon>
        <taxon>Streptosporangiales</taxon>
        <taxon>Streptosporangiaceae</taxon>
        <taxon>Nonomuraea</taxon>
    </lineage>
</organism>
<keyword evidence="2" id="KW-1185">Reference proteome</keyword>
<proteinExistence type="predicted"/>
<evidence type="ECO:0000313" key="1">
    <source>
        <dbReference type="EMBL" id="NUW39587.1"/>
    </source>
</evidence>
<dbReference type="RefSeq" id="WP_175599108.1">
    <property type="nucleotide sequence ID" value="NZ_JABWGO010000001.1"/>
</dbReference>
<accession>A0A7Y6M9F7</accession>